<proteinExistence type="inferred from homology"/>
<keyword evidence="4 13" id="KW-0328">Glycosyltransferase</keyword>
<evidence type="ECO:0000256" key="2">
    <source>
        <dbReference type="ARBA" id="ARBA00008661"/>
    </source>
</evidence>
<feature type="transmembrane region" description="Helical" evidence="11">
    <location>
        <begin position="190"/>
        <end position="208"/>
    </location>
</feature>
<dbReference type="InterPro" id="IPR029044">
    <property type="entry name" value="Nucleotide-diphossugar_trans"/>
</dbReference>
<dbReference type="PANTHER" id="PTHR11214:SF3">
    <property type="entry name" value="BETA-1,3-GALACTOSYLTRANSFERASE 6"/>
    <property type="match status" value="1"/>
</dbReference>
<dbReference type="Pfam" id="PF04488">
    <property type="entry name" value="Gly_transf_sug"/>
    <property type="match status" value="1"/>
</dbReference>
<evidence type="ECO:0000259" key="12">
    <source>
        <dbReference type="Pfam" id="PF04572"/>
    </source>
</evidence>
<evidence type="ECO:0000256" key="1">
    <source>
        <dbReference type="ARBA" id="ARBA00004323"/>
    </source>
</evidence>
<dbReference type="InterPro" id="IPR021100">
    <property type="entry name" value="N-glycosylation_EOS1"/>
</dbReference>
<dbReference type="Proteomes" id="UP000274822">
    <property type="component" value="Unassembled WGS sequence"/>
</dbReference>
<comment type="caution">
    <text evidence="13">The sequence shown here is derived from an EMBL/GenBank/DDBJ whole genome shotgun (WGS) entry which is preliminary data.</text>
</comment>
<sequence>PSDLTFSSTSQPNPLPSLRGRALSLSSLNVPRRLHLPVILLRALSLIPSLFGVFHNVGAAWAVPARDGGGPLLLHSSELDYWVAILWCGLAGFWSWILTTSMMRRWLYHYELSNAIVRLVTLTAINWSMSAYVTSHYGHDQPIWAWMVICHLLLVGNVLKILLASNPKYHRKAEDVQEPRLNLKSTVVKYLVLPLTLVTFLTMVASLGEIDTLRYTSNSLMTQRFALAPDLSLADFPQAEVRILVVVLSSWTPKGYGKRQIFRETTQLLVPANTQRASVAFRFILGEAPSAKAQLIMGPKIVEETEKYGDLLIVPSSDLYHDLSRKVYKAMEWSDRYHYDYLVKTDDDIFVRFDTVVEELAREGRQRYFWKGLGYWNIPPIRNPENKNAAFDYQLPMFPPFTAGALYILSRDVVHLIITDGPRLYTKNEDQNLGIWLFPYNIKPIHDRRIQQADVCEDDMIAKHFGDGFEIGGSMYDMYANIRNDRRLCHGFKQHFCALCYPCHGRSNHWREWNFECDDKKGITLLHQPPLTLEVEASKPVKDKSEDSVIGKNDEWIINGLLSQLTSTYSNTDNWHLLHWVCWTTNSSTFDDRHWHTIELIWIHQPRAVVFMLTTTLPDDFFDEYKRHGYQIHVIRFNKELLLKRRWYLGPDSHTWLRDWGKWEKGPYFFSHLTDYMRYLLLYKYGGTYMDMDALWIRAPPNSNMEWIGADFSNVKADTEWTLDDAGMYLAPGVMRFRKGWAAFREVAEKAFSPSYNPECFNCVGPRAITTYVRDNRGQLEDAGFTILPNVVLYPVNYMKIQPFLSPDPIANHAFRRLIRTSWSIHLFGKMTNHLPIQDGSVVRFIFDRFSLDIQHLDPRTKHTTPSEMPPFRLQGPNTYIYRPPSAAAPYKLPKDTSLTPQAPPGSFQGADVIYIRGGAARVKRCVISFAVTHGKLKIGSPSHGMDFTTNRIEMHDVMKRDVNTLLGTLLYTPPAAALITGGVDEIKVELEYGSGEGGGKAELDIAVGVAEVEEEGEAE</sequence>
<dbReference type="GO" id="GO:0005789">
    <property type="term" value="C:endoplasmic reticulum membrane"/>
    <property type="evidence" value="ECO:0007669"/>
    <property type="project" value="InterPro"/>
</dbReference>
<gene>
    <name evidence="13" type="ORF">BC938DRAFT_483349</name>
</gene>
<evidence type="ECO:0000256" key="9">
    <source>
        <dbReference type="ARBA" id="ARBA00023034"/>
    </source>
</evidence>
<comment type="similarity">
    <text evidence="2">Belongs to the glycosyltransferase 31 family.</text>
</comment>
<feature type="non-terminal residue" evidence="13">
    <location>
        <position position="1"/>
    </location>
</feature>
<evidence type="ECO:0000256" key="5">
    <source>
        <dbReference type="ARBA" id="ARBA00022679"/>
    </source>
</evidence>
<organism evidence="13 14">
    <name type="scientific">Jimgerdemannia flammicorona</name>
    <dbReference type="NCBI Taxonomy" id="994334"/>
    <lineage>
        <taxon>Eukaryota</taxon>
        <taxon>Fungi</taxon>
        <taxon>Fungi incertae sedis</taxon>
        <taxon>Mucoromycota</taxon>
        <taxon>Mucoromycotina</taxon>
        <taxon>Endogonomycetes</taxon>
        <taxon>Endogonales</taxon>
        <taxon>Endogonaceae</taxon>
        <taxon>Jimgerdemannia</taxon>
    </lineage>
</organism>
<dbReference type="InterPro" id="IPR007577">
    <property type="entry name" value="GlycoTrfase_DXD_sugar-bd_CS"/>
</dbReference>
<comment type="subcellular location">
    <subcellularLocation>
        <location evidence="1">Golgi apparatus membrane</location>
        <topology evidence="1">Single-pass type II membrane protein</topology>
    </subcellularLocation>
</comment>
<feature type="transmembrane region" description="Helical" evidence="11">
    <location>
        <begin position="143"/>
        <end position="163"/>
    </location>
</feature>
<keyword evidence="8 11" id="KW-1133">Transmembrane helix</keyword>
<keyword evidence="9" id="KW-0333">Golgi apparatus</keyword>
<keyword evidence="14" id="KW-1185">Reference proteome</keyword>
<dbReference type="Pfam" id="PF04572">
    <property type="entry name" value="Gb3_synth"/>
    <property type="match status" value="1"/>
</dbReference>
<name>A0A433QC64_9FUNG</name>
<dbReference type="Gene3D" id="3.90.550.50">
    <property type="match status" value="1"/>
</dbReference>
<dbReference type="EMBL" id="RBNJ01008544">
    <property type="protein sequence ID" value="RUS27363.1"/>
    <property type="molecule type" value="Genomic_DNA"/>
</dbReference>
<keyword evidence="10 11" id="KW-0472">Membrane</keyword>
<comment type="similarity">
    <text evidence="3">Belongs to the glycosyltransferase 32 family.</text>
</comment>
<evidence type="ECO:0000256" key="6">
    <source>
        <dbReference type="ARBA" id="ARBA00022692"/>
    </source>
</evidence>
<keyword evidence="7" id="KW-0735">Signal-anchor</keyword>
<dbReference type="Pfam" id="PF01762">
    <property type="entry name" value="Galactosyl_T"/>
    <property type="match status" value="1"/>
</dbReference>
<dbReference type="Gene3D" id="3.90.550.20">
    <property type="match status" value="1"/>
</dbReference>
<dbReference type="GO" id="GO:0006493">
    <property type="term" value="P:protein O-linked glycosylation"/>
    <property type="evidence" value="ECO:0007669"/>
    <property type="project" value="TreeGrafter"/>
</dbReference>
<dbReference type="GO" id="GO:0000139">
    <property type="term" value="C:Golgi membrane"/>
    <property type="evidence" value="ECO:0007669"/>
    <property type="project" value="UniProtKB-SubCell"/>
</dbReference>
<dbReference type="SUPFAM" id="SSF53448">
    <property type="entry name" value="Nucleotide-diphospho-sugar transferases"/>
    <property type="match status" value="1"/>
</dbReference>
<dbReference type="InterPro" id="IPR007652">
    <property type="entry name" value="A1-4-GlycosylTfrase_dom"/>
</dbReference>
<evidence type="ECO:0000256" key="3">
    <source>
        <dbReference type="ARBA" id="ARBA00009003"/>
    </source>
</evidence>
<evidence type="ECO:0000256" key="8">
    <source>
        <dbReference type="ARBA" id="ARBA00022989"/>
    </source>
</evidence>
<evidence type="ECO:0000256" key="7">
    <source>
        <dbReference type="ARBA" id="ARBA00022968"/>
    </source>
</evidence>
<accession>A0A433QC64</accession>
<dbReference type="PANTHER" id="PTHR11214">
    <property type="entry name" value="BETA-1,3-N-ACETYLGLUCOSAMINYLTRANSFERASE"/>
    <property type="match status" value="1"/>
</dbReference>
<evidence type="ECO:0000256" key="4">
    <source>
        <dbReference type="ARBA" id="ARBA00022676"/>
    </source>
</evidence>
<protein>
    <submittedName>
        <fullName evidence="13">Galactosyltransferase-domain-containing protein</fullName>
    </submittedName>
</protein>
<feature type="transmembrane region" description="Helical" evidence="11">
    <location>
        <begin position="39"/>
        <end position="61"/>
    </location>
</feature>
<keyword evidence="6 11" id="KW-0812">Transmembrane</keyword>
<dbReference type="GO" id="GO:0016758">
    <property type="term" value="F:hexosyltransferase activity"/>
    <property type="evidence" value="ECO:0007669"/>
    <property type="project" value="InterPro"/>
</dbReference>
<keyword evidence="5 13" id="KW-0808">Transferase</keyword>
<dbReference type="GO" id="GO:0034599">
    <property type="term" value="P:cellular response to oxidative stress"/>
    <property type="evidence" value="ECO:0007669"/>
    <property type="project" value="InterPro"/>
</dbReference>
<dbReference type="AlphaFoldDB" id="A0A433QC64"/>
<evidence type="ECO:0000256" key="10">
    <source>
        <dbReference type="ARBA" id="ARBA00023136"/>
    </source>
</evidence>
<evidence type="ECO:0000313" key="13">
    <source>
        <dbReference type="EMBL" id="RUS27363.1"/>
    </source>
</evidence>
<evidence type="ECO:0000256" key="11">
    <source>
        <dbReference type="SAM" id="Phobius"/>
    </source>
</evidence>
<reference evidence="13 14" key="1">
    <citation type="journal article" date="2018" name="New Phytol.">
        <title>Phylogenomics of Endogonaceae and evolution of mycorrhizas within Mucoromycota.</title>
        <authorList>
            <person name="Chang Y."/>
            <person name="Desiro A."/>
            <person name="Na H."/>
            <person name="Sandor L."/>
            <person name="Lipzen A."/>
            <person name="Clum A."/>
            <person name="Barry K."/>
            <person name="Grigoriev I.V."/>
            <person name="Martin F.M."/>
            <person name="Stajich J.E."/>
            <person name="Smith M.E."/>
            <person name="Bonito G."/>
            <person name="Spatafora J.W."/>
        </authorList>
    </citation>
    <scope>NUCLEOTIDE SEQUENCE [LARGE SCALE GENOMIC DNA]</scope>
    <source>
        <strain evidence="13 14">AD002</strain>
    </source>
</reference>
<evidence type="ECO:0000313" key="14">
    <source>
        <dbReference type="Proteomes" id="UP000274822"/>
    </source>
</evidence>
<dbReference type="InterPro" id="IPR002659">
    <property type="entry name" value="Glyco_trans_31"/>
</dbReference>
<feature type="transmembrane region" description="Helical" evidence="11">
    <location>
        <begin position="115"/>
        <end position="137"/>
    </location>
</feature>
<dbReference type="Pfam" id="PF12326">
    <property type="entry name" value="EOS1"/>
    <property type="match status" value="1"/>
</dbReference>
<feature type="transmembrane region" description="Helical" evidence="11">
    <location>
        <begin position="81"/>
        <end position="103"/>
    </location>
</feature>
<feature type="domain" description="Alpha 1,4-glycosyltransferase" evidence="12">
    <location>
        <begin position="751"/>
        <end position="841"/>
    </location>
</feature>